<reference evidence="3 4" key="1">
    <citation type="journal article" date="2018" name="PLoS Genet.">
        <title>Population sequencing reveals clonal diversity and ancestral inbreeding in the grapevine cultivar Chardonnay.</title>
        <authorList>
            <person name="Roach M.J."/>
            <person name="Johnson D.L."/>
            <person name="Bohlmann J."/>
            <person name="van Vuuren H.J."/>
            <person name="Jones S.J."/>
            <person name="Pretorius I.S."/>
            <person name="Schmidt S.A."/>
            <person name="Borneman A.R."/>
        </authorList>
    </citation>
    <scope>NUCLEOTIDE SEQUENCE [LARGE SCALE GENOMIC DNA]</scope>
    <source>
        <strain evidence="4">cv. Chardonnay</strain>
        <tissue evidence="3">Leaf</tissue>
    </source>
</reference>
<name>A0A438HA49_VITVI</name>
<sequence>MVGEHFIFKISRSTRGRARQTPRHAKTRLNQREEKRQEGTLRRAPDDKHPASFPPARISTEKKKKVPTKGIVIRSPVPSSSSASSSESGLPEHIPGQYRSGPSVPASERLALPVEEEAFGDQPDSPHPDADGMGLVVVNKLATTGRSRPARDLTTDISGRIQDRLLEPLKSAAHRREGHPEGHQIEIVGENPSDPVLVQDEDSPEGIQPVVNDEGPAPREKPHNNDSIGGNPADDAACTFASPFSYGGMFESVVVGFSAAGGVALEIGAGRSKLNRCPESSEESVEALRRSQDDNEVLRIELEEAKSRKEATETRLNEAEDGMAQLRGKMRQLRLRCQFRGSRRRACSCA</sequence>
<feature type="compositionally biased region" description="Basic and acidic residues" evidence="2">
    <location>
        <begin position="30"/>
        <end position="50"/>
    </location>
</feature>
<proteinExistence type="predicted"/>
<keyword evidence="1" id="KW-0175">Coiled coil</keyword>
<evidence type="ECO:0000256" key="1">
    <source>
        <dbReference type="SAM" id="Coils"/>
    </source>
</evidence>
<evidence type="ECO:0000313" key="4">
    <source>
        <dbReference type="Proteomes" id="UP000288805"/>
    </source>
</evidence>
<dbReference type="EMBL" id="QGNW01000254">
    <property type="protein sequence ID" value="RVW81328.1"/>
    <property type="molecule type" value="Genomic_DNA"/>
</dbReference>
<feature type="compositionally biased region" description="Basic and acidic residues" evidence="2">
    <location>
        <begin position="174"/>
        <end position="184"/>
    </location>
</feature>
<feature type="region of interest" description="Disordered" evidence="2">
    <location>
        <begin position="1"/>
        <end position="108"/>
    </location>
</feature>
<comment type="caution">
    <text evidence="3">The sequence shown here is derived from an EMBL/GenBank/DDBJ whole genome shotgun (WGS) entry which is preliminary data.</text>
</comment>
<organism evidence="3 4">
    <name type="scientific">Vitis vinifera</name>
    <name type="common">Grape</name>
    <dbReference type="NCBI Taxonomy" id="29760"/>
    <lineage>
        <taxon>Eukaryota</taxon>
        <taxon>Viridiplantae</taxon>
        <taxon>Streptophyta</taxon>
        <taxon>Embryophyta</taxon>
        <taxon>Tracheophyta</taxon>
        <taxon>Spermatophyta</taxon>
        <taxon>Magnoliopsida</taxon>
        <taxon>eudicotyledons</taxon>
        <taxon>Gunneridae</taxon>
        <taxon>Pentapetalae</taxon>
        <taxon>rosids</taxon>
        <taxon>Vitales</taxon>
        <taxon>Vitaceae</taxon>
        <taxon>Viteae</taxon>
        <taxon>Vitis</taxon>
    </lineage>
</organism>
<protein>
    <submittedName>
        <fullName evidence="3">Uncharacterized protein</fullName>
    </submittedName>
</protein>
<feature type="coiled-coil region" evidence="1">
    <location>
        <begin position="288"/>
        <end position="336"/>
    </location>
</feature>
<gene>
    <name evidence="3" type="ORF">CK203_038106</name>
</gene>
<feature type="compositionally biased region" description="Low complexity" evidence="2">
    <location>
        <begin position="75"/>
        <end position="88"/>
    </location>
</feature>
<feature type="region of interest" description="Disordered" evidence="2">
    <location>
        <begin position="173"/>
        <end position="230"/>
    </location>
</feature>
<dbReference type="AlphaFoldDB" id="A0A438HA49"/>
<feature type="compositionally biased region" description="Basic residues" evidence="2">
    <location>
        <begin position="12"/>
        <end position="29"/>
    </location>
</feature>
<dbReference type="Proteomes" id="UP000288805">
    <property type="component" value="Unassembled WGS sequence"/>
</dbReference>
<accession>A0A438HA49</accession>
<evidence type="ECO:0000256" key="2">
    <source>
        <dbReference type="SAM" id="MobiDB-lite"/>
    </source>
</evidence>
<evidence type="ECO:0000313" key="3">
    <source>
        <dbReference type="EMBL" id="RVW81328.1"/>
    </source>
</evidence>